<organism evidence="1 2">
    <name type="scientific">Frigoriglobus tundricola</name>
    <dbReference type="NCBI Taxonomy" id="2774151"/>
    <lineage>
        <taxon>Bacteria</taxon>
        <taxon>Pseudomonadati</taxon>
        <taxon>Planctomycetota</taxon>
        <taxon>Planctomycetia</taxon>
        <taxon>Gemmatales</taxon>
        <taxon>Gemmataceae</taxon>
        <taxon>Frigoriglobus</taxon>
    </lineage>
</organism>
<name>A0A6M5Z0D7_9BACT</name>
<dbReference type="Proteomes" id="UP000503447">
    <property type="component" value="Chromosome"/>
</dbReference>
<proteinExistence type="predicted"/>
<accession>A0A6M5Z0D7</accession>
<evidence type="ECO:0000313" key="2">
    <source>
        <dbReference type="Proteomes" id="UP000503447"/>
    </source>
</evidence>
<dbReference type="KEGG" id="ftj:FTUN_6518"/>
<dbReference type="AlphaFoldDB" id="A0A6M5Z0D7"/>
<evidence type="ECO:0000313" key="1">
    <source>
        <dbReference type="EMBL" id="QJW98923.1"/>
    </source>
</evidence>
<dbReference type="EMBL" id="CP053452">
    <property type="protein sequence ID" value="QJW98923.1"/>
    <property type="molecule type" value="Genomic_DNA"/>
</dbReference>
<gene>
    <name evidence="1" type="ORF">FTUN_6518</name>
</gene>
<protein>
    <submittedName>
        <fullName evidence="1">Uncharacterized protein</fullName>
    </submittedName>
</protein>
<sequence>MRGPADIRCPLCRAFRFDSATERPYCRCRERAKRMSSGGF</sequence>
<keyword evidence="2" id="KW-1185">Reference proteome</keyword>
<reference evidence="2" key="1">
    <citation type="submission" date="2020-05" db="EMBL/GenBank/DDBJ databases">
        <title>Frigoriglobus tundricola gen. nov., sp. nov., a psychrotolerant cellulolytic planctomycete of the family Gemmataceae with two divergent copies of 16S rRNA gene.</title>
        <authorList>
            <person name="Kulichevskaya I.S."/>
            <person name="Ivanova A.A."/>
            <person name="Naumoff D.G."/>
            <person name="Beletsky A.V."/>
            <person name="Rijpstra W.I.C."/>
            <person name="Sinninghe Damste J.S."/>
            <person name="Mardanov A.V."/>
            <person name="Ravin N.V."/>
            <person name="Dedysh S.N."/>
        </authorList>
    </citation>
    <scope>NUCLEOTIDE SEQUENCE [LARGE SCALE GENOMIC DNA]</scope>
    <source>
        <strain evidence="2">PL17</strain>
    </source>
</reference>